<keyword evidence="3" id="KW-1185">Reference proteome</keyword>
<accession>A0A7C8GQ82</accession>
<evidence type="ECO:0000313" key="3">
    <source>
        <dbReference type="Proteomes" id="UP000480246"/>
    </source>
</evidence>
<keyword evidence="1" id="KW-0812">Transmembrane</keyword>
<evidence type="ECO:0000313" key="2">
    <source>
        <dbReference type="EMBL" id="KAB8125666.1"/>
    </source>
</evidence>
<sequence length="112" mass="12812">MQMSNSAWKKLTVYSGVTALVLMFGFTFIFGENTPRGFTVVESDPVVRAIVFPVAGILGFIFFLGMMRSMRCNKMNAKTVLYTIVSLLLIFTFLEISHFFRETGWVYNMVNR</sequence>
<dbReference type="OrthoDB" id="2975943at2"/>
<feature type="transmembrane region" description="Helical" evidence="1">
    <location>
        <begin position="12"/>
        <end position="30"/>
    </location>
</feature>
<organism evidence="2 3">
    <name type="scientific">Gracilibacillus oryzae</name>
    <dbReference type="NCBI Taxonomy" id="1672701"/>
    <lineage>
        <taxon>Bacteria</taxon>
        <taxon>Bacillati</taxon>
        <taxon>Bacillota</taxon>
        <taxon>Bacilli</taxon>
        <taxon>Bacillales</taxon>
        <taxon>Bacillaceae</taxon>
        <taxon>Gracilibacillus</taxon>
    </lineage>
</organism>
<comment type="caution">
    <text evidence="2">The sequence shown here is derived from an EMBL/GenBank/DDBJ whole genome shotgun (WGS) entry which is preliminary data.</text>
</comment>
<protein>
    <submittedName>
        <fullName evidence="2">Uncharacterized protein</fullName>
    </submittedName>
</protein>
<dbReference type="Proteomes" id="UP000480246">
    <property type="component" value="Unassembled WGS sequence"/>
</dbReference>
<keyword evidence="1" id="KW-1133">Transmembrane helix</keyword>
<keyword evidence="1" id="KW-0472">Membrane</keyword>
<dbReference type="AlphaFoldDB" id="A0A7C8GQ82"/>
<name>A0A7C8GQ82_9BACI</name>
<proteinExistence type="predicted"/>
<reference evidence="2 3" key="1">
    <citation type="submission" date="2019-10" db="EMBL/GenBank/DDBJ databases">
        <title>Gracilibacillus sp. nov. isolated from rice seeds.</title>
        <authorList>
            <person name="He S."/>
        </authorList>
    </citation>
    <scope>NUCLEOTIDE SEQUENCE [LARGE SCALE GENOMIC DNA]</scope>
    <source>
        <strain evidence="2 3">TD8</strain>
    </source>
</reference>
<dbReference type="RefSeq" id="WP_153407034.1">
    <property type="nucleotide sequence ID" value="NZ_ML762461.1"/>
</dbReference>
<dbReference type="EMBL" id="WEID01000131">
    <property type="protein sequence ID" value="KAB8125666.1"/>
    <property type="molecule type" value="Genomic_DNA"/>
</dbReference>
<gene>
    <name evidence="2" type="ORF">F9U64_22025</name>
</gene>
<feature type="transmembrane region" description="Helical" evidence="1">
    <location>
        <begin position="50"/>
        <end position="67"/>
    </location>
</feature>
<feature type="transmembrane region" description="Helical" evidence="1">
    <location>
        <begin position="79"/>
        <end position="100"/>
    </location>
</feature>
<evidence type="ECO:0000256" key="1">
    <source>
        <dbReference type="SAM" id="Phobius"/>
    </source>
</evidence>